<sequence length="75" mass="8240">MAAADVLRLPADPGVATPMKMPSFDPAPISDERYTRGSGYFVAAFTSLRPTEPQAKGQYSRPIRQITRLASRIML</sequence>
<evidence type="ECO:0000313" key="2">
    <source>
        <dbReference type="Proteomes" id="UP000184000"/>
    </source>
</evidence>
<dbReference type="EMBL" id="FQXA01000005">
    <property type="protein sequence ID" value="SHH23316.1"/>
    <property type="molecule type" value="Genomic_DNA"/>
</dbReference>
<evidence type="ECO:0000313" key="1">
    <source>
        <dbReference type="EMBL" id="SHH23316.1"/>
    </source>
</evidence>
<proteinExistence type="predicted"/>
<name>A0A1M5RB99_9GAMM</name>
<accession>A0A1M5RB99</accession>
<organism evidence="1 2">
    <name type="scientific">Stutzerimonas xanthomarina DSM 18231</name>
    <dbReference type="NCBI Taxonomy" id="1403346"/>
    <lineage>
        <taxon>Bacteria</taxon>
        <taxon>Pseudomonadati</taxon>
        <taxon>Pseudomonadota</taxon>
        <taxon>Gammaproteobacteria</taxon>
        <taxon>Pseudomonadales</taxon>
        <taxon>Pseudomonadaceae</taxon>
        <taxon>Stutzerimonas</taxon>
    </lineage>
</organism>
<dbReference type="AlphaFoldDB" id="A0A1M5RB99"/>
<dbReference type="Proteomes" id="UP000184000">
    <property type="component" value="Unassembled WGS sequence"/>
</dbReference>
<protein>
    <submittedName>
        <fullName evidence="1">Uncharacterized protein</fullName>
    </submittedName>
</protein>
<gene>
    <name evidence="1" type="ORF">SAMN02744645_2938</name>
</gene>
<reference evidence="1 2" key="1">
    <citation type="submission" date="2016-11" db="EMBL/GenBank/DDBJ databases">
        <authorList>
            <person name="Jaros S."/>
            <person name="Januszkiewicz K."/>
            <person name="Wedrychowicz H."/>
        </authorList>
    </citation>
    <scope>NUCLEOTIDE SEQUENCE [LARGE SCALE GENOMIC DNA]</scope>
    <source>
        <strain evidence="1 2">DSM 18231</strain>
    </source>
</reference>